<dbReference type="OrthoDB" id="7774677at2"/>
<dbReference type="GO" id="GO:0006950">
    <property type="term" value="P:response to stress"/>
    <property type="evidence" value="ECO:0007669"/>
    <property type="project" value="TreeGrafter"/>
</dbReference>
<reference evidence="2 3" key="1">
    <citation type="submission" date="2019-11" db="EMBL/GenBank/DDBJ databases">
        <authorList>
            <person name="Dong K."/>
        </authorList>
    </citation>
    <scope>NUCLEOTIDE SEQUENCE [LARGE SCALE GENOMIC DNA]</scope>
    <source>
        <strain evidence="2 3">NBRC 112902</strain>
    </source>
</reference>
<evidence type="ECO:0000313" key="2">
    <source>
        <dbReference type="EMBL" id="MTH60534.1"/>
    </source>
</evidence>
<proteinExistence type="predicted"/>
<dbReference type="Pfam" id="PF12802">
    <property type="entry name" value="MarR_2"/>
    <property type="match status" value="1"/>
</dbReference>
<dbReference type="SMART" id="SM00347">
    <property type="entry name" value="HTH_MARR"/>
    <property type="match status" value="1"/>
</dbReference>
<sequence length="176" mass="18809">MSIAHIRGITAMAGSDRQAGIDRISSAMGRFRVLIGRRVISRMALSNVAPALDLSDLDVLVLVPAAEAGEGVSVGDIARQLRIDPSRASRLVAGLVEQGFLIRAVAQSDARRAVLLRSATGDRIFAEIRRVKNELIREIVGDWPEDKLSAFAESFDSFTTALDARLGANPDTGPTG</sequence>
<evidence type="ECO:0000259" key="1">
    <source>
        <dbReference type="PROSITE" id="PS50995"/>
    </source>
</evidence>
<feature type="domain" description="HTH marR-type" evidence="1">
    <location>
        <begin position="21"/>
        <end position="160"/>
    </location>
</feature>
<dbReference type="GO" id="GO:0003700">
    <property type="term" value="F:DNA-binding transcription factor activity"/>
    <property type="evidence" value="ECO:0007669"/>
    <property type="project" value="InterPro"/>
</dbReference>
<dbReference type="PANTHER" id="PTHR33164:SF43">
    <property type="entry name" value="HTH-TYPE TRANSCRIPTIONAL REPRESSOR YETL"/>
    <property type="match status" value="1"/>
</dbReference>
<dbReference type="SUPFAM" id="SSF46785">
    <property type="entry name" value="Winged helix' DNA-binding domain"/>
    <property type="match status" value="1"/>
</dbReference>
<protein>
    <submittedName>
        <fullName evidence="2">MarR family transcriptional regulator</fullName>
    </submittedName>
</protein>
<dbReference type="PROSITE" id="PS50995">
    <property type="entry name" value="HTH_MARR_2"/>
    <property type="match status" value="1"/>
</dbReference>
<accession>A0A844HQ53</accession>
<dbReference type="PANTHER" id="PTHR33164">
    <property type="entry name" value="TRANSCRIPTIONAL REGULATOR, MARR FAMILY"/>
    <property type="match status" value="1"/>
</dbReference>
<organism evidence="2 3">
    <name type="scientific">Paracoccus litorisediminis</name>
    <dbReference type="NCBI Taxonomy" id="2006130"/>
    <lineage>
        <taxon>Bacteria</taxon>
        <taxon>Pseudomonadati</taxon>
        <taxon>Pseudomonadota</taxon>
        <taxon>Alphaproteobacteria</taxon>
        <taxon>Rhodobacterales</taxon>
        <taxon>Paracoccaceae</taxon>
        <taxon>Paracoccus</taxon>
    </lineage>
</organism>
<dbReference type="InterPro" id="IPR039422">
    <property type="entry name" value="MarR/SlyA-like"/>
</dbReference>
<dbReference type="AlphaFoldDB" id="A0A844HQ53"/>
<comment type="caution">
    <text evidence="2">The sequence shown here is derived from an EMBL/GenBank/DDBJ whole genome shotgun (WGS) entry which is preliminary data.</text>
</comment>
<evidence type="ECO:0000313" key="3">
    <source>
        <dbReference type="Proteomes" id="UP000449846"/>
    </source>
</evidence>
<dbReference type="InterPro" id="IPR000835">
    <property type="entry name" value="HTH_MarR-typ"/>
</dbReference>
<dbReference type="EMBL" id="WMIG01000008">
    <property type="protein sequence ID" value="MTH60534.1"/>
    <property type="molecule type" value="Genomic_DNA"/>
</dbReference>
<dbReference type="Gene3D" id="1.10.10.10">
    <property type="entry name" value="Winged helix-like DNA-binding domain superfamily/Winged helix DNA-binding domain"/>
    <property type="match status" value="1"/>
</dbReference>
<name>A0A844HQ53_9RHOB</name>
<dbReference type="InterPro" id="IPR036388">
    <property type="entry name" value="WH-like_DNA-bd_sf"/>
</dbReference>
<dbReference type="InterPro" id="IPR036390">
    <property type="entry name" value="WH_DNA-bd_sf"/>
</dbReference>
<keyword evidence="3" id="KW-1185">Reference proteome</keyword>
<gene>
    <name evidence="2" type="ORF">GL300_15060</name>
</gene>
<dbReference type="Proteomes" id="UP000449846">
    <property type="component" value="Unassembled WGS sequence"/>
</dbReference>